<comment type="caution">
    <text evidence="9">The sequence shown here is derived from an EMBL/GenBank/DDBJ whole genome shotgun (WGS) entry which is preliminary data.</text>
</comment>
<comment type="similarity">
    <text evidence="2">Belongs to the FliQ/MopD/SpaQ family.</text>
</comment>
<keyword evidence="7 8" id="KW-0472">Membrane</keyword>
<evidence type="ECO:0000256" key="6">
    <source>
        <dbReference type="ARBA" id="ARBA00022989"/>
    </source>
</evidence>
<dbReference type="Pfam" id="PF00813">
    <property type="entry name" value="FliP"/>
    <property type="match status" value="1"/>
</dbReference>
<dbReference type="InterPro" id="IPR005838">
    <property type="entry name" value="T3SS_IM_P"/>
</dbReference>
<evidence type="ECO:0000313" key="9">
    <source>
        <dbReference type="EMBL" id="OZI85310.1"/>
    </source>
</evidence>
<comment type="caution">
    <text evidence="8">Lacks conserved residue(s) required for the propagation of feature annotation.</text>
</comment>
<dbReference type="NCBIfam" id="TIGR01102">
    <property type="entry name" value="yscR"/>
    <property type="match status" value="1"/>
</dbReference>
<dbReference type="Proteomes" id="UP000217163">
    <property type="component" value="Unassembled WGS sequence"/>
</dbReference>
<accession>A0A261WH31</accession>
<dbReference type="PROSITE" id="PS01061">
    <property type="entry name" value="FLIP_2"/>
    <property type="match status" value="1"/>
</dbReference>
<reference evidence="10" key="1">
    <citation type="journal article" date="2016" name="Sci. Rep.">
        <title>Genome analysis of the kiwifruit canker pathogen Pseudomonas syringae pv. actinidiae biovar 5.</title>
        <authorList>
            <person name="Fujikawa T."/>
            <person name="Sawada H."/>
        </authorList>
    </citation>
    <scope>NUCLEOTIDE SEQUENCE [LARGE SCALE GENOMIC DNA]</scope>
    <source>
        <strain evidence="10">MAFF 212061</strain>
    </source>
</reference>
<feature type="transmembrane region" description="Helical" evidence="8">
    <location>
        <begin position="12"/>
        <end position="41"/>
    </location>
</feature>
<feature type="transmembrane region" description="Helical" evidence="8">
    <location>
        <begin position="192"/>
        <end position="213"/>
    </location>
</feature>
<evidence type="ECO:0000256" key="1">
    <source>
        <dbReference type="ARBA" id="ARBA00004651"/>
    </source>
</evidence>
<evidence type="ECO:0000256" key="5">
    <source>
        <dbReference type="ARBA" id="ARBA00022692"/>
    </source>
</evidence>
<feature type="transmembrane region" description="Helical" evidence="8">
    <location>
        <begin position="53"/>
        <end position="73"/>
    </location>
</feature>
<evidence type="ECO:0000313" key="10">
    <source>
        <dbReference type="Proteomes" id="UP000217163"/>
    </source>
</evidence>
<dbReference type="InterPro" id="IPR005773">
    <property type="entry name" value="T3SS_YscR-like"/>
</dbReference>
<dbReference type="NCBIfam" id="NF009438">
    <property type="entry name" value="PRK12797.1"/>
    <property type="match status" value="1"/>
</dbReference>
<evidence type="ECO:0000256" key="8">
    <source>
        <dbReference type="RuleBase" id="RU362070"/>
    </source>
</evidence>
<dbReference type="PRINTS" id="PR01302">
    <property type="entry name" value="TYPE3IMPPROT"/>
</dbReference>
<feature type="transmembrane region" description="Helical" evidence="8">
    <location>
        <begin position="233"/>
        <end position="260"/>
    </location>
</feature>
<feature type="transmembrane region" description="Helical" evidence="8">
    <location>
        <begin position="272"/>
        <end position="294"/>
    </location>
</feature>
<comment type="similarity">
    <text evidence="3 8">Belongs to the FliP/MopC/SpaP family.</text>
</comment>
<keyword evidence="6 8" id="KW-1133">Transmembrane helix</keyword>
<dbReference type="EMBL" id="NKQU01000577">
    <property type="protein sequence ID" value="OZI85310.1"/>
    <property type="molecule type" value="Genomic_DNA"/>
</dbReference>
<dbReference type="InterPro" id="IPR002191">
    <property type="entry name" value="Bac_export_3"/>
</dbReference>
<gene>
    <name evidence="9" type="ORF">CFN58_19130</name>
</gene>
<sequence>MNGYQPNLIEIIVVVATIGLIPLAVVTLTGFMKISVVLFLIRNALGVQQTPPNLVLYGIALILSVYVTTPLIGDMYREVQGRDLSLQNVQQLEELGSALRPPLQAHLSKFANESERGFFVQATETIWSPEARADLRDDDLVVLIPAFVSSELTRAFEIGFLLYIPFLVVDLLVSNVLMAMGMSMVSPTLISIPLKIFLFVALSGWSRLMHGLILSYGADGVGQDVFLSLMNKALMTVLLLSAPALIVAIVVGLSVGLLQALTQIQDQTLPQVVKLVAVLLVIVFVGPLLAGQVAELGNLVLDNFPLWTR</sequence>
<protein>
    <submittedName>
        <fullName evidence="9">EscR/YscR/HrcR family type III secretion system export apparatus protein</fullName>
    </submittedName>
</protein>
<dbReference type="Pfam" id="PF01313">
    <property type="entry name" value="Bac_export_3"/>
    <property type="match status" value="1"/>
</dbReference>
<dbReference type="PANTHER" id="PTHR30587:SF2">
    <property type="entry name" value="SURFACE PRESENTATION OF ANTIGENS PROTEIN SPAP"/>
    <property type="match status" value="1"/>
</dbReference>
<evidence type="ECO:0000256" key="7">
    <source>
        <dbReference type="ARBA" id="ARBA00023136"/>
    </source>
</evidence>
<dbReference type="GO" id="GO:0009306">
    <property type="term" value="P:protein secretion"/>
    <property type="evidence" value="ECO:0007669"/>
    <property type="project" value="UniProtKB-UniRule"/>
</dbReference>
<evidence type="ECO:0000256" key="4">
    <source>
        <dbReference type="ARBA" id="ARBA00022475"/>
    </source>
</evidence>
<dbReference type="PANTHER" id="PTHR30587">
    <property type="entry name" value="FLAGELLAR BIOSYNTHETIC PROTEIN FLIP"/>
    <property type="match status" value="1"/>
</dbReference>
<keyword evidence="5 8" id="KW-0812">Transmembrane</keyword>
<evidence type="ECO:0000256" key="3">
    <source>
        <dbReference type="ARBA" id="ARBA00006257"/>
    </source>
</evidence>
<organism evidence="9 10">
    <name type="scientific">Pseudomonas avellanae</name>
    <dbReference type="NCBI Taxonomy" id="46257"/>
    <lineage>
        <taxon>Bacteria</taxon>
        <taxon>Pseudomonadati</taxon>
        <taxon>Pseudomonadota</taxon>
        <taxon>Gammaproteobacteria</taxon>
        <taxon>Pseudomonadales</taxon>
        <taxon>Pseudomonadaceae</taxon>
        <taxon>Pseudomonas</taxon>
    </lineage>
</organism>
<name>A0A261WH31_9PSED</name>
<keyword evidence="4 8" id="KW-1003">Cell membrane</keyword>
<dbReference type="AlphaFoldDB" id="A0A261WH31"/>
<comment type="subcellular location">
    <subcellularLocation>
        <location evidence="1">Cell membrane</location>
        <topology evidence="1">Multi-pass membrane protein</topology>
    </subcellularLocation>
</comment>
<evidence type="ECO:0000256" key="2">
    <source>
        <dbReference type="ARBA" id="ARBA00006156"/>
    </source>
</evidence>
<feature type="transmembrane region" description="Helical" evidence="8">
    <location>
        <begin position="160"/>
        <end position="180"/>
    </location>
</feature>
<dbReference type="GO" id="GO:0005886">
    <property type="term" value="C:plasma membrane"/>
    <property type="evidence" value="ECO:0007669"/>
    <property type="project" value="UniProtKB-SubCell"/>
</dbReference>
<proteinExistence type="inferred from homology"/>